<keyword evidence="1" id="KW-0813">Transport</keyword>
<dbReference type="Gene3D" id="1.10.3520.10">
    <property type="entry name" value="Glycolipid transfer protein"/>
    <property type="match status" value="1"/>
</dbReference>
<dbReference type="Proteomes" id="UP000092600">
    <property type="component" value="Unassembled WGS sequence"/>
</dbReference>
<dbReference type="GO" id="GO:0016020">
    <property type="term" value="C:membrane"/>
    <property type="evidence" value="ECO:0007669"/>
    <property type="project" value="TreeGrafter"/>
</dbReference>
<dbReference type="AlphaFoldDB" id="A0A199US07"/>
<proteinExistence type="predicted"/>
<dbReference type="GO" id="GO:0005829">
    <property type="term" value="C:cytosol"/>
    <property type="evidence" value="ECO:0007669"/>
    <property type="project" value="TreeGrafter"/>
</dbReference>
<feature type="domain" description="Glycolipid transfer protein" evidence="2">
    <location>
        <begin position="53"/>
        <end position="113"/>
    </location>
</feature>
<dbReference type="PANTHER" id="PTHR10219">
    <property type="entry name" value="GLYCOLIPID TRANSFER PROTEIN-RELATED"/>
    <property type="match status" value="1"/>
</dbReference>
<evidence type="ECO:0000256" key="1">
    <source>
        <dbReference type="ARBA" id="ARBA00022448"/>
    </source>
</evidence>
<reference evidence="3 4" key="1">
    <citation type="journal article" date="2016" name="DNA Res.">
        <title>The draft genome of MD-2 pineapple using hybrid error correction of long reads.</title>
        <authorList>
            <person name="Redwan R.M."/>
            <person name="Saidin A."/>
            <person name="Kumar S.V."/>
        </authorList>
    </citation>
    <scope>NUCLEOTIDE SEQUENCE [LARGE SCALE GENOMIC DNA]</scope>
    <source>
        <strain evidence="4">cv. MD2</strain>
        <tissue evidence="3">Leaf</tissue>
    </source>
</reference>
<dbReference type="InterPro" id="IPR014830">
    <property type="entry name" value="Glycolipid_transfer_prot_dom"/>
</dbReference>
<dbReference type="GO" id="GO:1902387">
    <property type="term" value="F:ceramide 1-phosphate binding"/>
    <property type="evidence" value="ECO:0007669"/>
    <property type="project" value="TreeGrafter"/>
</dbReference>
<sequence length="151" mass="17092">MEEMEGTVLRPSLERMKMVRSEETGEMLTEPFLHVCKLILPVVGVLRSPKAEMDFLVELFRSLLDHPDWSMSRACTVSYNKALKKWHGWLMSSSFPVAVKIVPDRKKFMEIIGGSGDINADIETFCTTFAPILQENHKFLASVGLDDLKSS</sequence>
<protein>
    <submittedName>
        <fullName evidence="3">Glycolipid transfer protein 1</fullName>
    </submittedName>
</protein>
<dbReference type="EMBL" id="LSRQ01005555">
    <property type="protein sequence ID" value="OAY67410.1"/>
    <property type="molecule type" value="Genomic_DNA"/>
</dbReference>
<evidence type="ECO:0000313" key="3">
    <source>
        <dbReference type="EMBL" id="OAY67410.1"/>
    </source>
</evidence>
<dbReference type="GO" id="GO:1902388">
    <property type="term" value="F:ceramide 1-phosphate transfer activity"/>
    <property type="evidence" value="ECO:0007669"/>
    <property type="project" value="TreeGrafter"/>
</dbReference>
<accession>A0A199US07</accession>
<dbReference type="PANTHER" id="PTHR10219:SF25">
    <property type="entry name" value="PLECKSTRIN HOMOLOGY DOMAIN-CONTAINING FAMILY A MEMBER 8"/>
    <property type="match status" value="1"/>
</dbReference>
<comment type="caution">
    <text evidence="3">The sequence shown here is derived from an EMBL/GenBank/DDBJ whole genome shotgun (WGS) entry which is preliminary data.</text>
</comment>
<name>A0A199US07_ANACO</name>
<dbReference type="STRING" id="4615.A0A199US07"/>
<organism evidence="3 4">
    <name type="scientific">Ananas comosus</name>
    <name type="common">Pineapple</name>
    <name type="synonym">Ananas ananas</name>
    <dbReference type="NCBI Taxonomy" id="4615"/>
    <lineage>
        <taxon>Eukaryota</taxon>
        <taxon>Viridiplantae</taxon>
        <taxon>Streptophyta</taxon>
        <taxon>Embryophyta</taxon>
        <taxon>Tracheophyta</taxon>
        <taxon>Spermatophyta</taxon>
        <taxon>Magnoliopsida</taxon>
        <taxon>Liliopsida</taxon>
        <taxon>Poales</taxon>
        <taxon>Bromeliaceae</taxon>
        <taxon>Bromelioideae</taxon>
        <taxon>Ananas</taxon>
    </lineage>
</organism>
<evidence type="ECO:0000259" key="2">
    <source>
        <dbReference type="Pfam" id="PF08718"/>
    </source>
</evidence>
<dbReference type="SUPFAM" id="SSF110004">
    <property type="entry name" value="Glycolipid transfer protein, GLTP"/>
    <property type="match status" value="1"/>
</dbReference>
<dbReference type="InterPro" id="IPR036497">
    <property type="entry name" value="GLTP_sf"/>
</dbReference>
<dbReference type="Pfam" id="PF08718">
    <property type="entry name" value="GLTP"/>
    <property type="match status" value="1"/>
</dbReference>
<gene>
    <name evidence="3" type="ORF">ACMD2_00380</name>
</gene>
<evidence type="ECO:0000313" key="4">
    <source>
        <dbReference type="Proteomes" id="UP000092600"/>
    </source>
</evidence>